<organism evidence="2 4">
    <name type="scientific">Treponema phagedenis</name>
    <dbReference type="NCBI Taxonomy" id="162"/>
    <lineage>
        <taxon>Bacteria</taxon>
        <taxon>Pseudomonadati</taxon>
        <taxon>Spirochaetota</taxon>
        <taxon>Spirochaetia</taxon>
        <taxon>Spirochaetales</taxon>
        <taxon>Treponemataceae</taxon>
        <taxon>Treponema</taxon>
    </lineage>
</organism>
<evidence type="ECO:0000313" key="4">
    <source>
        <dbReference type="Proteomes" id="UP000042527"/>
    </source>
</evidence>
<dbReference type="Pfam" id="PF02254">
    <property type="entry name" value="TrkA_N"/>
    <property type="match status" value="1"/>
</dbReference>
<dbReference type="OrthoDB" id="9776294at2"/>
<evidence type="ECO:0000313" key="3">
    <source>
        <dbReference type="EMBL" id="QEJ99648.1"/>
    </source>
</evidence>
<evidence type="ECO:0000259" key="1">
    <source>
        <dbReference type="PROSITE" id="PS51201"/>
    </source>
</evidence>
<dbReference type="GeneID" id="57753787"/>
<name>A0A0B7GW98_TREPH</name>
<gene>
    <name evidence="3" type="ORF">FUT82_11410</name>
    <name evidence="2" type="ORF">TPHV1_210065</name>
</gene>
<dbReference type="AlphaFoldDB" id="A0A0B7GW98"/>
<dbReference type="RefSeq" id="WP_024752020.1">
    <property type="nucleotide sequence ID" value="NZ_CDNC01000014.1"/>
</dbReference>
<reference evidence="3 5" key="3">
    <citation type="submission" date="2019-08" db="EMBL/GenBank/DDBJ databases">
        <authorList>
            <person name="Kuhnert P."/>
        </authorList>
    </citation>
    <scope>NUCLEOTIDE SEQUENCE [LARGE SCALE GENOMIC DNA]</scope>
    <source>
        <strain evidence="3 5">B36.5</strain>
    </source>
</reference>
<dbReference type="PROSITE" id="PS51201">
    <property type="entry name" value="RCK_N"/>
    <property type="match status" value="1"/>
</dbReference>
<dbReference type="GO" id="GO:0006813">
    <property type="term" value="P:potassium ion transport"/>
    <property type="evidence" value="ECO:0007669"/>
    <property type="project" value="InterPro"/>
</dbReference>
<dbReference type="PANTHER" id="PTHR43833">
    <property type="entry name" value="POTASSIUM CHANNEL PROTEIN 2-RELATED-RELATED"/>
    <property type="match status" value="1"/>
</dbReference>
<sequence length="235" mass="25721">MSIKKNFVVIGLGAFGNKICEILTEGGGNVIAIDKNADTLDKVKNFVSAAILIDTTNEGDLLKAPLDDIDIAIVAIGDNIEASILTTTLLKQRGIPYIVARTISPLHATVLRRVGANEVLNIEVSSATSLARRLVAPDRTNSIAITEDVTIREIIAPKFFDDKTIDDLALRDKFNLKIIAAVRTEIDIDSAGNSIPKKKLYYPDNIFTFKSADRIFVLGKNHDIKELIFTSENLK</sequence>
<accession>A0A0B7GW98</accession>
<dbReference type="SUPFAM" id="SSF51735">
    <property type="entry name" value="NAD(P)-binding Rossmann-fold domains"/>
    <property type="match status" value="1"/>
</dbReference>
<dbReference type="InterPro" id="IPR036291">
    <property type="entry name" value="NAD(P)-bd_dom_sf"/>
</dbReference>
<evidence type="ECO:0000313" key="2">
    <source>
        <dbReference type="EMBL" id="CEM61832.1"/>
    </source>
</evidence>
<dbReference type="EMBL" id="CDNC01000014">
    <property type="protein sequence ID" value="CEM61832.1"/>
    <property type="molecule type" value="Genomic_DNA"/>
</dbReference>
<dbReference type="Gene3D" id="3.30.70.1450">
    <property type="entry name" value="Regulator of K+ conductance, C-terminal domain"/>
    <property type="match status" value="1"/>
</dbReference>
<keyword evidence="4" id="KW-1185">Reference proteome</keyword>
<reference evidence="4" key="2">
    <citation type="submission" date="2015-01" db="EMBL/GenBank/DDBJ databases">
        <authorList>
            <person name="Manzoor Shahid"/>
            <person name="Zubair Saima"/>
        </authorList>
    </citation>
    <scope>NUCLEOTIDE SEQUENCE [LARGE SCALE GENOMIC DNA]</scope>
    <source>
        <strain evidence="4">V1</strain>
    </source>
</reference>
<dbReference type="SUPFAM" id="SSF116726">
    <property type="entry name" value="TrkA C-terminal domain-like"/>
    <property type="match status" value="1"/>
</dbReference>
<dbReference type="InterPro" id="IPR036721">
    <property type="entry name" value="RCK_C_sf"/>
</dbReference>
<feature type="domain" description="RCK N-terminal" evidence="1">
    <location>
        <begin position="4"/>
        <end position="121"/>
    </location>
</feature>
<proteinExistence type="predicted"/>
<reference evidence="2" key="1">
    <citation type="submission" date="2015-01" db="EMBL/GenBank/DDBJ databases">
        <authorList>
            <person name="Xiang T."/>
            <person name="Song Y."/>
            <person name="Huang L."/>
            <person name="Wang B."/>
            <person name="Wu P."/>
        </authorList>
    </citation>
    <scope>NUCLEOTIDE SEQUENCE [LARGE SCALE GENOMIC DNA]</scope>
    <source>
        <strain evidence="2">V1</strain>
    </source>
</reference>
<protein>
    <submittedName>
        <fullName evidence="2">TrkA N-terminal domain protein</fullName>
    </submittedName>
    <submittedName>
        <fullName evidence="3">TrkA family potassium uptake protein</fullName>
    </submittedName>
</protein>
<dbReference type="PANTHER" id="PTHR43833:SF7">
    <property type="entry name" value="KTR SYSTEM POTASSIUM UPTAKE PROTEIN C"/>
    <property type="match status" value="1"/>
</dbReference>
<dbReference type="InterPro" id="IPR050721">
    <property type="entry name" value="Trk_Ktr_HKT_K-transport"/>
</dbReference>
<dbReference type="Proteomes" id="UP000323594">
    <property type="component" value="Chromosome"/>
</dbReference>
<dbReference type="InterPro" id="IPR003148">
    <property type="entry name" value="RCK_N"/>
</dbReference>
<dbReference type="EMBL" id="CP042817">
    <property type="protein sequence ID" value="QEJ99648.1"/>
    <property type="molecule type" value="Genomic_DNA"/>
</dbReference>
<dbReference type="Proteomes" id="UP000042527">
    <property type="component" value="Unassembled WGS sequence"/>
</dbReference>
<dbReference type="Gene3D" id="3.40.50.720">
    <property type="entry name" value="NAD(P)-binding Rossmann-like Domain"/>
    <property type="match status" value="1"/>
</dbReference>
<evidence type="ECO:0000313" key="5">
    <source>
        <dbReference type="Proteomes" id="UP000323594"/>
    </source>
</evidence>